<evidence type="ECO:0000313" key="2">
    <source>
        <dbReference type="EMBL" id="CAB4159565.1"/>
    </source>
</evidence>
<evidence type="ECO:0000256" key="1">
    <source>
        <dbReference type="SAM" id="MobiDB-lite"/>
    </source>
</evidence>
<sequence length="263" mass="30064">MEMFDVHRRDILSFDNYMDLKKPGFGGPASAQALRDQKGNKINKEPKLADYQRTVERDPAFSNPVWNPTYKAMTHDLVYKQEKKKPFTYPDPYLTGVPVVELDDAIEEGKTFTNFSRFINEAMEAPLEEIEARFLEIEEEGGEEDFGANPMGMESPTGEPMPDEIQKWIASLQQEGEIESGLNPFRRLFGGSKEEYFEECPECGGEGGDHCSTCGGEGTIPLQDDPHSHRPEEEDFRFESDPTDEPESHREWPDFYLESEDED</sequence>
<reference evidence="2" key="1">
    <citation type="submission" date="2020-04" db="EMBL/GenBank/DDBJ databases">
        <authorList>
            <person name="Chiriac C."/>
            <person name="Salcher M."/>
            <person name="Ghai R."/>
            <person name="Kavagutti S V."/>
        </authorList>
    </citation>
    <scope>NUCLEOTIDE SEQUENCE</scope>
</reference>
<protein>
    <submittedName>
        <fullName evidence="2">Uncharacterized protein</fullName>
    </submittedName>
</protein>
<feature type="region of interest" description="Disordered" evidence="1">
    <location>
        <begin position="214"/>
        <end position="263"/>
    </location>
</feature>
<name>A0A6J5NQZ0_9CAUD</name>
<accession>A0A6J5NQZ0</accession>
<dbReference type="EMBL" id="LR796670">
    <property type="protein sequence ID" value="CAB4159565.1"/>
    <property type="molecule type" value="Genomic_DNA"/>
</dbReference>
<proteinExistence type="predicted"/>
<feature type="compositionally biased region" description="Basic and acidic residues" evidence="1">
    <location>
        <begin position="224"/>
        <end position="253"/>
    </location>
</feature>
<organism evidence="2">
    <name type="scientific">uncultured Caudovirales phage</name>
    <dbReference type="NCBI Taxonomy" id="2100421"/>
    <lineage>
        <taxon>Viruses</taxon>
        <taxon>Duplodnaviria</taxon>
        <taxon>Heunggongvirae</taxon>
        <taxon>Uroviricota</taxon>
        <taxon>Caudoviricetes</taxon>
        <taxon>Peduoviridae</taxon>
        <taxon>Maltschvirus</taxon>
        <taxon>Maltschvirus maltsch</taxon>
    </lineage>
</organism>
<gene>
    <name evidence="2" type="ORF">UFOVP699_301</name>
</gene>